<accession>A0AAU8KUU8</accession>
<sequence length="33" mass="3839">MIYKFSNFISVSPVKVFPIVNYYLIFAIANLII</sequence>
<protein>
    <submittedName>
        <fullName evidence="2">Uncharacterized protein</fullName>
    </submittedName>
</protein>
<feature type="transmembrane region" description="Helical" evidence="1">
    <location>
        <begin position="12"/>
        <end position="32"/>
    </location>
</feature>
<gene>
    <name evidence="2" type="ORF">SMMRWMVJ_CDS0033</name>
</gene>
<organism evidence="2">
    <name type="scientific">Acinetobacter phage vB_Ab_01_KEN_01</name>
    <dbReference type="NCBI Taxonomy" id="3143010"/>
    <lineage>
        <taxon>Viruses</taxon>
    </lineage>
</organism>
<dbReference type="EMBL" id="PP841127">
    <property type="protein sequence ID" value="XCN27021.1"/>
    <property type="molecule type" value="Genomic_DNA"/>
</dbReference>
<keyword evidence="1" id="KW-0472">Membrane</keyword>
<proteinExistence type="predicted"/>
<evidence type="ECO:0000313" key="2">
    <source>
        <dbReference type="EMBL" id="XCN27021.1"/>
    </source>
</evidence>
<evidence type="ECO:0000256" key="1">
    <source>
        <dbReference type="SAM" id="Phobius"/>
    </source>
</evidence>
<name>A0AAU8KUU8_9VIRU</name>
<keyword evidence="1" id="KW-1133">Transmembrane helix</keyword>
<keyword evidence="1" id="KW-0812">Transmembrane</keyword>
<reference evidence="2" key="1">
    <citation type="submission" date="2024-05" db="EMBL/GenBank/DDBJ databases">
        <title>Complete Genome Sequences of 14 Acinetobacter baumannii phages isolated in Kenya.</title>
        <authorList>
            <person name="Mwai F."/>
            <person name="Kigen C."/>
            <person name="Makobe C."/>
            <person name="Georges M."/>
            <person name="Mutai I."/>
            <person name="Odoyo E."/>
            <person name="Gachoya M."/>
            <person name="Musila L."/>
        </authorList>
    </citation>
    <scope>NUCLEOTIDE SEQUENCE</scope>
</reference>